<reference evidence="2 3" key="1">
    <citation type="journal article" date="2018" name="Nat. Biotechnol.">
        <title>A standardized bacterial taxonomy based on genome phylogeny substantially revises the tree of life.</title>
        <authorList>
            <person name="Parks D.H."/>
            <person name="Chuvochina M."/>
            <person name="Waite D.W."/>
            <person name="Rinke C."/>
            <person name="Skarshewski A."/>
            <person name="Chaumeil P.A."/>
            <person name="Hugenholtz P."/>
        </authorList>
    </citation>
    <scope>NUCLEOTIDE SEQUENCE [LARGE SCALE GENOMIC DNA]</scope>
    <source>
        <strain evidence="2">UBA11978</strain>
    </source>
</reference>
<sequence>MNSDDIDKDIKAFLKKGGKIKRIPGGLSTERPLSEKTKLFGLTSRNRPGFHKEKIVLNPEGDKK</sequence>
<dbReference type="InterPro" id="IPR049191">
    <property type="entry name" value="SutA_RBD"/>
</dbReference>
<organism evidence="2 3">
    <name type="scientific">Alteromonas australica</name>
    <dbReference type="NCBI Taxonomy" id="589873"/>
    <lineage>
        <taxon>Bacteria</taxon>
        <taxon>Pseudomonadati</taxon>
        <taxon>Pseudomonadota</taxon>
        <taxon>Gammaproteobacteria</taxon>
        <taxon>Alteromonadales</taxon>
        <taxon>Alteromonadaceae</taxon>
        <taxon>Alteromonas/Salinimonas group</taxon>
        <taxon>Alteromonas</taxon>
    </lineage>
</organism>
<evidence type="ECO:0000259" key="1">
    <source>
        <dbReference type="Pfam" id="PF20661"/>
    </source>
</evidence>
<dbReference type="Pfam" id="PF20661">
    <property type="entry name" value="SutA-RBD"/>
    <property type="match status" value="1"/>
</dbReference>
<dbReference type="Proteomes" id="UP000263517">
    <property type="component" value="Unassembled WGS sequence"/>
</dbReference>
<evidence type="ECO:0000313" key="3">
    <source>
        <dbReference type="Proteomes" id="UP000263517"/>
    </source>
</evidence>
<accession>A0A350P340</accession>
<proteinExistence type="predicted"/>
<dbReference type="EMBL" id="DNAN01000286">
    <property type="protein sequence ID" value="HAW75707.1"/>
    <property type="molecule type" value="Genomic_DNA"/>
</dbReference>
<comment type="caution">
    <text evidence="2">The sequence shown here is derived from an EMBL/GenBank/DDBJ whole genome shotgun (WGS) entry which is preliminary data.</text>
</comment>
<feature type="domain" description="Transcriptional regulator SutA RNAP-binding" evidence="1">
    <location>
        <begin position="3"/>
        <end position="28"/>
    </location>
</feature>
<dbReference type="AlphaFoldDB" id="A0A350P340"/>
<gene>
    <name evidence="2" type="ORF">DCW74_08235</name>
</gene>
<evidence type="ECO:0000313" key="2">
    <source>
        <dbReference type="EMBL" id="HAW75707.1"/>
    </source>
</evidence>
<protein>
    <recommendedName>
        <fullName evidence="1">Transcriptional regulator SutA RNAP-binding domain-containing protein</fullName>
    </recommendedName>
</protein>
<name>A0A350P340_9ALTE</name>